<evidence type="ECO:0000313" key="9">
    <source>
        <dbReference type="EMBL" id="MBW3098771.1"/>
    </source>
</evidence>
<feature type="transmembrane region" description="Helical" evidence="7">
    <location>
        <begin position="32"/>
        <end position="52"/>
    </location>
</feature>
<comment type="caution">
    <text evidence="9">The sequence shown here is derived from an EMBL/GenBank/DDBJ whole genome shotgun (WGS) entry which is preliminary data.</text>
</comment>
<keyword evidence="5 7" id="KW-1133">Transmembrane helix</keyword>
<evidence type="ECO:0000259" key="8">
    <source>
        <dbReference type="PROSITE" id="PS50850"/>
    </source>
</evidence>
<keyword evidence="10" id="KW-1185">Reference proteome</keyword>
<comment type="subcellular location">
    <subcellularLocation>
        <location evidence="1">Cell membrane</location>
        <topology evidence="1">Multi-pass membrane protein</topology>
    </subcellularLocation>
</comment>
<name>A0ABS6WS59_9HYPH</name>
<keyword evidence="3" id="KW-1003">Cell membrane</keyword>
<dbReference type="Pfam" id="PF05977">
    <property type="entry name" value="MFS_3"/>
    <property type="match status" value="1"/>
</dbReference>
<feature type="transmembrane region" description="Helical" evidence="7">
    <location>
        <begin position="276"/>
        <end position="294"/>
    </location>
</feature>
<feature type="transmembrane region" description="Helical" evidence="7">
    <location>
        <begin position="144"/>
        <end position="177"/>
    </location>
</feature>
<sequence length="525" mass="56971">MLWGATMMSNLGTLVQTVGAGWLMTSIATSPVQVALVAGSNTLPIMLFALLAGALADSYDRRRIMLVAQIFMFVVSIALTAAAWLDLLTPWSLLAFTFLIGCGMAVHNPSWQSSVRDLVPREDVPSAVLMNSMGFNLMRSVGPALGGFIVSIAGAALAFAVNAASYIFLIIALLAWRSPANEQRLPREPFLLAVSAGIRYVAMSPNLLRVLARTFLFGFGAVAILALLPLVARQQLQGTAITFGILLGSYGVGAIGGALGSLWLRARFDNEQIIRAGFLAVSLAVMVLAVSSSLLIDCLVLLLAGAGWLSSLSLFNVSVQLSTPRWVVGRALSIYQTCAFGGMAIGAWVWGAIAAEASLPAALMAAGLVLVGGAAVGLLVRLPQSGGDELDPLGRFREPELRLDLRQRSGPIMVMVDYEIDQADVPEFLRLMADRRRIRIRDGARQWALLRDLENPDIWTETYHVATWIEYVRHNERRTKADAEVSDRLAALHRGPTPLRVHRMIERQTVPLRDDMPLKDYTELP</sequence>
<feature type="transmembrane region" description="Helical" evidence="7">
    <location>
        <begin position="215"/>
        <end position="232"/>
    </location>
</feature>
<evidence type="ECO:0000256" key="5">
    <source>
        <dbReference type="ARBA" id="ARBA00022989"/>
    </source>
</evidence>
<dbReference type="CDD" id="cd06173">
    <property type="entry name" value="MFS_MefA_like"/>
    <property type="match status" value="1"/>
</dbReference>
<proteinExistence type="predicted"/>
<protein>
    <submittedName>
        <fullName evidence="9">MFS transporter</fullName>
    </submittedName>
</protein>
<evidence type="ECO:0000256" key="6">
    <source>
        <dbReference type="ARBA" id="ARBA00023136"/>
    </source>
</evidence>
<evidence type="ECO:0000256" key="2">
    <source>
        <dbReference type="ARBA" id="ARBA00022448"/>
    </source>
</evidence>
<dbReference type="PANTHER" id="PTHR23513">
    <property type="entry name" value="INTEGRAL MEMBRANE EFFLUX PROTEIN-RELATED"/>
    <property type="match status" value="1"/>
</dbReference>
<reference evidence="9" key="1">
    <citation type="submission" date="2021-07" db="EMBL/GenBank/DDBJ databases">
        <title>Pseudohoeflea marina sp. nov. a polyhydroxyalcanoate-producing bacterium.</title>
        <authorList>
            <person name="Zheng W."/>
            <person name="Yu S."/>
            <person name="Huang Y."/>
        </authorList>
    </citation>
    <scope>NUCLEOTIDE SEQUENCE</scope>
    <source>
        <strain evidence="9">DP4N28-3</strain>
    </source>
</reference>
<keyword evidence="6 7" id="KW-0472">Membrane</keyword>
<keyword evidence="2" id="KW-0813">Transport</keyword>
<dbReference type="InterPro" id="IPR020846">
    <property type="entry name" value="MFS_dom"/>
</dbReference>
<feature type="transmembrane region" description="Helical" evidence="7">
    <location>
        <begin position="300"/>
        <end position="319"/>
    </location>
</feature>
<accession>A0ABS6WS59</accession>
<feature type="domain" description="Major facilitator superfamily (MFS) profile" evidence="8">
    <location>
        <begin position="1"/>
        <end position="384"/>
    </location>
</feature>
<dbReference type="EMBL" id="JAHWQX010000004">
    <property type="protein sequence ID" value="MBW3098771.1"/>
    <property type="molecule type" value="Genomic_DNA"/>
</dbReference>
<evidence type="ECO:0000313" key="10">
    <source>
        <dbReference type="Proteomes" id="UP001430804"/>
    </source>
</evidence>
<evidence type="ECO:0000256" key="3">
    <source>
        <dbReference type="ARBA" id="ARBA00022475"/>
    </source>
</evidence>
<evidence type="ECO:0000256" key="4">
    <source>
        <dbReference type="ARBA" id="ARBA00022692"/>
    </source>
</evidence>
<keyword evidence="4 7" id="KW-0812">Transmembrane</keyword>
<dbReference type="InterPro" id="IPR010290">
    <property type="entry name" value="TM_effector"/>
</dbReference>
<evidence type="ECO:0000256" key="7">
    <source>
        <dbReference type="SAM" id="Phobius"/>
    </source>
</evidence>
<dbReference type="Proteomes" id="UP001430804">
    <property type="component" value="Unassembled WGS sequence"/>
</dbReference>
<feature type="transmembrane region" description="Helical" evidence="7">
    <location>
        <begin position="359"/>
        <end position="380"/>
    </location>
</feature>
<feature type="transmembrane region" description="Helical" evidence="7">
    <location>
        <begin position="331"/>
        <end position="353"/>
    </location>
</feature>
<feature type="transmembrane region" description="Helical" evidence="7">
    <location>
        <begin position="238"/>
        <end position="264"/>
    </location>
</feature>
<gene>
    <name evidence="9" type="ORF">KY465_15910</name>
</gene>
<evidence type="ECO:0000256" key="1">
    <source>
        <dbReference type="ARBA" id="ARBA00004651"/>
    </source>
</evidence>
<dbReference type="PANTHER" id="PTHR23513:SF11">
    <property type="entry name" value="STAPHYLOFERRIN A TRANSPORTER"/>
    <property type="match status" value="1"/>
</dbReference>
<feature type="transmembrane region" description="Helical" evidence="7">
    <location>
        <begin position="64"/>
        <end position="85"/>
    </location>
</feature>
<organism evidence="9 10">
    <name type="scientific">Pseudohoeflea coraliihabitans</name>
    <dbReference type="NCBI Taxonomy" id="2860393"/>
    <lineage>
        <taxon>Bacteria</taxon>
        <taxon>Pseudomonadati</taxon>
        <taxon>Pseudomonadota</taxon>
        <taxon>Alphaproteobacteria</taxon>
        <taxon>Hyphomicrobiales</taxon>
        <taxon>Rhizobiaceae</taxon>
        <taxon>Pseudohoeflea</taxon>
    </lineage>
</organism>
<dbReference type="PROSITE" id="PS50850">
    <property type="entry name" value="MFS"/>
    <property type="match status" value="1"/>
</dbReference>